<comment type="caution">
    <text evidence="3">The sequence shown here is derived from an EMBL/GenBank/DDBJ whole genome shotgun (WGS) entry which is preliminary data.</text>
</comment>
<dbReference type="RefSeq" id="WP_345600991.1">
    <property type="nucleotide sequence ID" value="NZ_BAABLT010000022.1"/>
</dbReference>
<feature type="transmembrane region" description="Helical" evidence="2">
    <location>
        <begin position="56"/>
        <end position="78"/>
    </location>
</feature>
<feature type="transmembrane region" description="Helical" evidence="2">
    <location>
        <begin position="109"/>
        <end position="132"/>
    </location>
</feature>
<evidence type="ECO:0000313" key="3">
    <source>
        <dbReference type="EMBL" id="MFD0918424.1"/>
    </source>
</evidence>
<organism evidence="3 4">
    <name type="scientific">Saccharopolyspora rosea</name>
    <dbReference type="NCBI Taxonomy" id="524884"/>
    <lineage>
        <taxon>Bacteria</taxon>
        <taxon>Bacillati</taxon>
        <taxon>Actinomycetota</taxon>
        <taxon>Actinomycetes</taxon>
        <taxon>Pseudonocardiales</taxon>
        <taxon>Pseudonocardiaceae</taxon>
        <taxon>Saccharopolyspora</taxon>
    </lineage>
</organism>
<evidence type="ECO:0000256" key="2">
    <source>
        <dbReference type="SAM" id="Phobius"/>
    </source>
</evidence>
<feature type="region of interest" description="Disordered" evidence="1">
    <location>
        <begin position="1"/>
        <end position="24"/>
    </location>
</feature>
<sequence>MTTPQGPWQQGGYPQYPQSGGFQQPYPQYQQNPYAAPPVPQQEMAGLSRPKTVEGAFWIAIIVPLAVTVISVVGYLLLFNWADSAMASSVRDLGGSGQELERTLSFFKAGIMFVFALFTVVYLVLTFLWILFGFKLRAGRNWARVTLTVFASLFVLFSVYLLVNGGVGAGGVPSRIQPPTAFAVLTYVQGGLGLVAMVGFLVLAYAKPSNWYFQAAAHLR</sequence>
<gene>
    <name evidence="3" type="ORF">ACFQ16_01585</name>
</gene>
<protein>
    <submittedName>
        <fullName evidence="3">Uncharacterized protein</fullName>
    </submittedName>
</protein>
<reference evidence="4" key="1">
    <citation type="journal article" date="2019" name="Int. J. Syst. Evol. Microbiol.">
        <title>The Global Catalogue of Microorganisms (GCM) 10K type strain sequencing project: providing services to taxonomists for standard genome sequencing and annotation.</title>
        <authorList>
            <consortium name="The Broad Institute Genomics Platform"/>
            <consortium name="The Broad Institute Genome Sequencing Center for Infectious Disease"/>
            <person name="Wu L."/>
            <person name="Ma J."/>
        </authorList>
    </citation>
    <scope>NUCLEOTIDE SEQUENCE [LARGE SCALE GENOMIC DNA]</scope>
    <source>
        <strain evidence="4">CCUG 56401</strain>
    </source>
</reference>
<proteinExistence type="predicted"/>
<dbReference type="Proteomes" id="UP001597018">
    <property type="component" value="Unassembled WGS sequence"/>
</dbReference>
<feature type="transmembrane region" description="Helical" evidence="2">
    <location>
        <begin position="144"/>
        <end position="163"/>
    </location>
</feature>
<accession>A0ABW3FKB7</accession>
<keyword evidence="2" id="KW-0812">Transmembrane</keyword>
<evidence type="ECO:0000256" key="1">
    <source>
        <dbReference type="SAM" id="MobiDB-lite"/>
    </source>
</evidence>
<evidence type="ECO:0000313" key="4">
    <source>
        <dbReference type="Proteomes" id="UP001597018"/>
    </source>
</evidence>
<feature type="transmembrane region" description="Helical" evidence="2">
    <location>
        <begin position="183"/>
        <end position="206"/>
    </location>
</feature>
<keyword evidence="2" id="KW-0472">Membrane</keyword>
<dbReference type="SUPFAM" id="SSF81995">
    <property type="entry name" value="beta-sandwich domain of Sec23/24"/>
    <property type="match status" value="1"/>
</dbReference>
<keyword evidence="2" id="KW-1133">Transmembrane helix</keyword>
<name>A0ABW3FKB7_9PSEU</name>
<keyword evidence="4" id="KW-1185">Reference proteome</keyword>
<dbReference type="EMBL" id="JBHTIW010000001">
    <property type="protein sequence ID" value="MFD0918424.1"/>
    <property type="molecule type" value="Genomic_DNA"/>
</dbReference>